<accession>A0A840QB97</accession>
<feature type="repeat" description="TPR" evidence="1">
    <location>
        <begin position="410"/>
        <end position="443"/>
    </location>
</feature>
<evidence type="ECO:0000256" key="2">
    <source>
        <dbReference type="SAM" id="Phobius"/>
    </source>
</evidence>
<keyword evidence="2" id="KW-0472">Membrane</keyword>
<dbReference type="InterPro" id="IPR011990">
    <property type="entry name" value="TPR-like_helical_dom_sf"/>
</dbReference>
<dbReference type="Proteomes" id="UP000584374">
    <property type="component" value="Unassembled WGS sequence"/>
</dbReference>
<feature type="transmembrane region" description="Helical" evidence="2">
    <location>
        <begin position="6"/>
        <end position="25"/>
    </location>
</feature>
<evidence type="ECO:0000313" key="4">
    <source>
        <dbReference type="EMBL" id="MBB5157061.1"/>
    </source>
</evidence>
<feature type="domain" description="CHAT" evidence="3">
    <location>
        <begin position="649"/>
        <end position="925"/>
    </location>
</feature>
<gene>
    <name evidence="4" type="ORF">BJ970_004595</name>
</gene>
<dbReference type="Pfam" id="PF12770">
    <property type="entry name" value="CHAT"/>
    <property type="match status" value="1"/>
</dbReference>
<dbReference type="InterPro" id="IPR019734">
    <property type="entry name" value="TPR_rpt"/>
</dbReference>
<reference evidence="4 5" key="1">
    <citation type="submission" date="2020-08" db="EMBL/GenBank/DDBJ databases">
        <title>Sequencing the genomes of 1000 actinobacteria strains.</title>
        <authorList>
            <person name="Klenk H.-P."/>
        </authorList>
    </citation>
    <scope>NUCLEOTIDE SEQUENCE [LARGE SCALE GENOMIC DNA]</scope>
    <source>
        <strain evidence="4 5">DSM 45584</strain>
    </source>
</reference>
<dbReference type="PROSITE" id="PS50005">
    <property type="entry name" value="TPR"/>
    <property type="match status" value="1"/>
</dbReference>
<dbReference type="PANTHER" id="PTHR10098">
    <property type="entry name" value="RAPSYN-RELATED"/>
    <property type="match status" value="1"/>
</dbReference>
<dbReference type="EMBL" id="JACHIW010000001">
    <property type="protein sequence ID" value="MBB5157061.1"/>
    <property type="molecule type" value="Genomic_DNA"/>
</dbReference>
<dbReference type="Gene3D" id="1.25.40.10">
    <property type="entry name" value="Tetratricopeptide repeat domain"/>
    <property type="match status" value="2"/>
</dbReference>
<keyword evidence="1" id="KW-0802">TPR repeat</keyword>
<feature type="transmembrane region" description="Helical" evidence="2">
    <location>
        <begin position="32"/>
        <end position="50"/>
    </location>
</feature>
<dbReference type="SUPFAM" id="SSF48452">
    <property type="entry name" value="TPR-like"/>
    <property type="match status" value="1"/>
</dbReference>
<keyword evidence="5" id="KW-1185">Reference proteome</keyword>
<keyword evidence="2" id="KW-1133">Transmembrane helix</keyword>
<sequence>MWGDIVALLSGAVVLLYALTVDRSVSRRQHHMIFISGGMGALYPLTIGGAAPAGSWVTAVAISMVVCGAFVDLVRNEMVFKRQRADPSLDPNRAFNSNIEGRSLLQRFDRTGDVQALNKGVELLRQAVRASSGEPQRTEYAANLVMALRGRYQRLGGDGDLDDAIEVGRDAARTEPVRDPRRGGLLSQLSSALRARHDRSGDLADLDEALNAGREAVSVSRRHPGDRVLCLGELSAVLLSRYARTEDLADLDEAVDTLEQVLLATRSADRPFVRVAHLTALCRALVQRYERTGQAADLDRAVEVGRQGADQVSAGYRLYEPSQNNFALALRVRYQCLRNQGDLDEAIGRAKRAVATVPDDDPGRASHLLNLALAVHERYLATQDRRHLVKALALARKATFNAVAELPTRVAAGLAWGDIAASAAEYREAVEAFETAIRLLPHIASRELRRADQEYRLGQSTGVAVTAAACAVAQERPEKAVMLLEQGRGVLLSQALDVRTSLAPLRRRHPELADEFEQVRRELDAMSDPVADLDDEDGMGREQIRKARRAMAARWDTVLERIRAKKGFSDFARGPSLDELVGQTSQGPLVFLNVSKYRSDAIILEPGGMRTVPLPDATPKSVHEQVLKLADAVRPEHLIDRQRQQGFAEVLAWLWDAIVEPVLDALDVHQPQPGQDWPRLWWVPTGSLALLPIHAAGRHNTGGATLLDRAVSSYTPTVRALARARARMRGHRTPRPLVVSMSHTPGAAPLANAHAEAAMVRDLFPATKILADDEALVECVLEELPRSTLAHFACHAVTDLDAPSQGRLLLHDHEQRPFTVVDVSRLDLRNAEVAYLSSCHTAQPGYRLSDEAIHLASSFQLAGFSQVIATLWPLLDAVALEFATEVYRQLSGSVEASVAVHHATRAARDMYPNLPALWAGHIHVGP</sequence>
<dbReference type="RefSeq" id="WP_184728090.1">
    <property type="nucleotide sequence ID" value="NZ_JACHIW010000001.1"/>
</dbReference>
<dbReference type="InterPro" id="IPR024983">
    <property type="entry name" value="CHAT_dom"/>
</dbReference>
<evidence type="ECO:0000313" key="5">
    <source>
        <dbReference type="Proteomes" id="UP000584374"/>
    </source>
</evidence>
<dbReference type="SMR" id="A0A840QB97"/>
<dbReference type="PANTHER" id="PTHR10098:SF108">
    <property type="entry name" value="TETRATRICOPEPTIDE REPEAT PROTEIN 28"/>
    <property type="match status" value="1"/>
</dbReference>
<evidence type="ECO:0000256" key="1">
    <source>
        <dbReference type="PROSITE-ProRule" id="PRU00339"/>
    </source>
</evidence>
<protein>
    <submittedName>
        <fullName evidence="4">CHAT domain-containing protein/tetratricopeptide (TPR) repeat protein</fullName>
    </submittedName>
</protein>
<name>A0A840QB97_9PSEU</name>
<comment type="caution">
    <text evidence="4">The sequence shown here is derived from an EMBL/GenBank/DDBJ whole genome shotgun (WGS) entry which is preliminary data.</text>
</comment>
<keyword evidence="2" id="KW-0812">Transmembrane</keyword>
<dbReference type="AlphaFoldDB" id="A0A840QB97"/>
<organism evidence="4 5">
    <name type="scientific">Saccharopolyspora phatthalungensis</name>
    <dbReference type="NCBI Taxonomy" id="664693"/>
    <lineage>
        <taxon>Bacteria</taxon>
        <taxon>Bacillati</taxon>
        <taxon>Actinomycetota</taxon>
        <taxon>Actinomycetes</taxon>
        <taxon>Pseudonocardiales</taxon>
        <taxon>Pseudonocardiaceae</taxon>
        <taxon>Saccharopolyspora</taxon>
    </lineage>
</organism>
<proteinExistence type="predicted"/>
<evidence type="ECO:0000259" key="3">
    <source>
        <dbReference type="Pfam" id="PF12770"/>
    </source>
</evidence>